<keyword evidence="3" id="KW-1185">Reference proteome</keyword>
<feature type="transmembrane region" description="Helical" evidence="1">
    <location>
        <begin position="65"/>
        <end position="84"/>
    </location>
</feature>
<gene>
    <name evidence="2" type="ORF">GCM10009727_16780</name>
</gene>
<evidence type="ECO:0000256" key="1">
    <source>
        <dbReference type="SAM" id="Phobius"/>
    </source>
</evidence>
<comment type="caution">
    <text evidence="2">The sequence shown here is derived from an EMBL/GenBank/DDBJ whole genome shotgun (WGS) entry which is preliminary data.</text>
</comment>
<proteinExistence type="predicted"/>
<evidence type="ECO:0000313" key="2">
    <source>
        <dbReference type="EMBL" id="GAA2127181.1"/>
    </source>
</evidence>
<dbReference type="Proteomes" id="UP001501020">
    <property type="component" value="Unassembled WGS sequence"/>
</dbReference>
<feature type="transmembrane region" description="Helical" evidence="1">
    <location>
        <begin position="90"/>
        <end position="110"/>
    </location>
</feature>
<organism evidence="2 3">
    <name type="scientific">Actinomadura napierensis</name>
    <dbReference type="NCBI Taxonomy" id="267854"/>
    <lineage>
        <taxon>Bacteria</taxon>
        <taxon>Bacillati</taxon>
        <taxon>Actinomycetota</taxon>
        <taxon>Actinomycetes</taxon>
        <taxon>Streptosporangiales</taxon>
        <taxon>Thermomonosporaceae</taxon>
        <taxon>Actinomadura</taxon>
    </lineage>
</organism>
<keyword evidence="1" id="KW-0472">Membrane</keyword>
<protein>
    <recommendedName>
        <fullName evidence="4">DUF2637 domain-containing protein</fullName>
    </recommendedName>
</protein>
<sequence length="279" mass="31277">MAPLIMALAVLGGVGSFTTVRQMAEPHFKGLAWIVPVGMDLGILILLAWDLLMEYLDLPWPVLRWVAWAYIGGTVLVNVSAARGQLAGSVMYAAMPVLFITVVEGVRHLIRRWVGLASGHRVERVPAARWVLAPVSSLLLWRRMVLWHVTAYRDGLKLEYRHLLAVSRLQEEYGRWAWRWEAPLADRLSLRRLPAGLEADGRLVDGSSATAEQSTGEEGEDELLAVARRIQRQARRQGVRFTRDYLGDQLRDLGYPIANTRLRKLLAALRDDSAQGGRA</sequence>
<reference evidence="3" key="1">
    <citation type="journal article" date="2019" name="Int. J. Syst. Evol. Microbiol.">
        <title>The Global Catalogue of Microorganisms (GCM) 10K type strain sequencing project: providing services to taxonomists for standard genome sequencing and annotation.</title>
        <authorList>
            <consortium name="The Broad Institute Genomics Platform"/>
            <consortium name="The Broad Institute Genome Sequencing Center for Infectious Disease"/>
            <person name="Wu L."/>
            <person name="Ma J."/>
        </authorList>
    </citation>
    <scope>NUCLEOTIDE SEQUENCE [LARGE SCALE GENOMIC DNA]</scope>
    <source>
        <strain evidence="3">JCM 13850</strain>
    </source>
</reference>
<dbReference type="Pfam" id="PF10935">
    <property type="entry name" value="DUF2637"/>
    <property type="match status" value="1"/>
</dbReference>
<keyword evidence="1" id="KW-0812">Transmembrane</keyword>
<evidence type="ECO:0008006" key="4">
    <source>
        <dbReference type="Google" id="ProtNLM"/>
    </source>
</evidence>
<keyword evidence="1" id="KW-1133">Transmembrane helix</keyword>
<dbReference type="InterPro" id="IPR021235">
    <property type="entry name" value="DUF2637"/>
</dbReference>
<name>A0ABP5K614_9ACTN</name>
<evidence type="ECO:0000313" key="3">
    <source>
        <dbReference type="Proteomes" id="UP001501020"/>
    </source>
</evidence>
<accession>A0ABP5K614</accession>
<dbReference type="EMBL" id="BAAAMR010000010">
    <property type="protein sequence ID" value="GAA2127181.1"/>
    <property type="molecule type" value="Genomic_DNA"/>
</dbReference>
<feature type="transmembrane region" description="Helical" evidence="1">
    <location>
        <begin position="32"/>
        <end position="53"/>
    </location>
</feature>